<proteinExistence type="predicted"/>
<dbReference type="SUPFAM" id="SSF54928">
    <property type="entry name" value="RNA-binding domain, RBD"/>
    <property type="match status" value="1"/>
</dbReference>
<sequence>MSKKHATEFEKIIKEGTFANHNRLFVGILPRVPWERHGPSAMGSIQKTTMRMASQKLIPDRAGRERKKNEDLAARIFNRDGKRRNSAPLKSNVGGSLASRVGVKKRVSSAARIPPGNVDGAWTHDLHGARPVAQRPAPNSLAARIHAPGTTLPRSRPAAPAARANRTARLANAFDRTASSPSNAHQQMNVQAPQPIQRGITIRGLAGPFAVMAQNFAPGTTAADIESAMTPVGGLVSSCRLVKTHPIVIAEIVFESKEGADSVIATFHNQTADGRTLHVYLKPGGSSYNPPLPPPTGPRSHRTNETRAGDNSVLVDGSMGFDDPMDHEAVDQRDLTGSYVKGGTLYSDKLYPRNSSSNDNYSNGSGSRRGRGFRPGR</sequence>
<feature type="compositionally biased region" description="Basic residues" evidence="1">
    <location>
        <begin position="368"/>
        <end position="377"/>
    </location>
</feature>
<evidence type="ECO:0000313" key="3">
    <source>
        <dbReference type="Proteomes" id="UP001295740"/>
    </source>
</evidence>
<dbReference type="GO" id="GO:0003676">
    <property type="term" value="F:nucleic acid binding"/>
    <property type="evidence" value="ECO:0007669"/>
    <property type="project" value="InterPro"/>
</dbReference>
<feature type="compositionally biased region" description="Basic and acidic residues" evidence="1">
    <location>
        <begin position="324"/>
        <end position="334"/>
    </location>
</feature>
<comment type="caution">
    <text evidence="2">The sequence shown here is derived from an EMBL/GenBank/DDBJ whole genome shotgun (WGS) entry which is preliminary data.</text>
</comment>
<dbReference type="InterPro" id="IPR012677">
    <property type="entry name" value="Nucleotide-bd_a/b_plait_sf"/>
</dbReference>
<reference evidence="2" key="1">
    <citation type="submission" date="2023-10" db="EMBL/GenBank/DDBJ databases">
        <authorList>
            <person name="Hackl T."/>
        </authorList>
    </citation>
    <scope>NUCLEOTIDE SEQUENCE</scope>
</reference>
<evidence type="ECO:0000313" key="2">
    <source>
        <dbReference type="EMBL" id="CAJ2506352.1"/>
    </source>
</evidence>
<dbReference type="EMBL" id="CAUWAG010000008">
    <property type="protein sequence ID" value="CAJ2506352.1"/>
    <property type="molecule type" value="Genomic_DNA"/>
</dbReference>
<dbReference type="AlphaFoldDB" id="A0AAI8VKM4"/>
<evidence type="ECO:0000256" key="1">
    <source>
        <dbReference type="SAM" id="MobiDB-lite"/>
    </source>
</evidence>
<dbReference type="CDD" id="cd00590">
    <property type="entry name" value="RRM_SF"/>
    <property type="match status" value="1"/>
</dbReference>
<feature type="region of interest" description="Disordered" evidence="1">
    <location>
        <begin position="282"/>
        <end position="377"/>
    </location>
</feature>
<keyword evidence="3" id="KW-1185">Reference proteome</keyword>
<dbReference type="Proteomes" id="UP001295740">
    <property type="component" value="Unassembled WGS sequence"/>
</dbReference>
<gene>
    <name evidence="2" type="ORF">KHLLAP_LOCUS6820</name>
</gene>
<feature type="compositionally biased region" description="Low complexity" evidence="1">
    <location>
        <begin position="353"/>
        <end position="366"/>
    </location>
</feature>
<dbReference type="Gene3D" id="3.30.70.330">
    <property type="match status" value="1"/>
</dbReference>
<dbReference type="InterPro" id="IPR035979">
    <property type="entry name" value="RBD_domain_sf"/>
</dbReference>
<protein>
    <submittedName>
        <fullName evidence="2">Uu.00g004820.m01.CDS01</fullName>
    </submittedName>
</protein>
<organism evidence="2 3">
    <name type="scientific">Anthostomella pinea</name>
    <dbReference type="NCBI Taxonomy" id="933095"/>
    <lineage>
        <taxon>Eukaryota</taxon>
        <taxon>Fungi</taxon>
        <taxon>Dikarya</taxon>
        <taxon>Ascomycota</taxon>
        <taxon>Pezizomycotina</taxon>
        <taxon>Sordariomycetes</taxon>
        <taxon>Xylariomycetidae</taxon>
        <taxon>Xylariales</taxon>
        <taxon>Xylariaceae</taxon>
        <taxon>Anthostomella</taxon>
    </lineage>
</organism>
<accession>A0AAI8VKM4</accession>
<name>A0AAI8VKM4_9PEZI</name>